<sequence length="256" mass="29291">MTGLLIYPKIRHFFPAFSRLFYVLDILNPLRLAKRRMGSVGQMLLSWFSVARPGFLDGPKSRLLTLPLEVLTGIVQELSWCDVLRIRQTCRLLDEISKSNPVWRNIARLELLKESTMGGNELFFERPVEQYRLGELERLILRWQRAKRNWSADDGTLPQIRSFDGTKVQKVHLVRGGRWLLFVTTSSSVVYADLDAPGPPILQTLIPERPFSCHITTALDYLLDSDVLSFNLALAIQQFSCTETTDGDPPEFILQV</sequence>
<dbReference type="EMBL" id="ML209727">
    <property type="protein sequence ID" value="TFK58026.1"/>
    <property type="molecule type" value="Genomic_DNA"/>
</dbReference>
<proteinExistence type="predicted"/>
<evidence type="ECO:0000313" key="2">
    <source>
        <dbReference type="Proteomes" id="UP000308600"/>
    </source>
</evidence>
<organism evidence="1 2">
    <name type="scientific">Pluteus cervinus</name>
    <dbReference type="NCBI Taxonomy" id="181527"/>
    <lineage>
        <taxon>Eukaryota</taxon>
        <taxon>Fungi</taxon>
        <taxon>Dikarya</taxon>
        <taxon>Basidiomycota</taxon>
        <taxon>Agaricomycotina</taxon>
        <taxon>Agaricomycetes</taxon>
        <taxon>Agaricomycetidae</taxon>
        <taxon>Agaricales</taxon>
        <taxon>Pluteineae</taxon>
        <taxon>Pluteaceae</taxon>
        <taxon>Pluteus</taxon>
    </lineage>
</organism>
<accession>A0ACD2ZXA1</accession>
<dbReference type="Proteomes" id="UP000308600">
    <property type="component" value="Unassembled WGS sequence"/>
</dbReference>
<name>A0ACD2ZXA1_9AGAR</name>
<protein>
    <submittedName>
        <fullName evidence="1">Uncharacterized protein</fullName>
    </submittedName>
</protein>
<keyword evidence="2" id="KW-1185">Reference proteome</keyword>
<gene>
    <name evidence="1" type="ORF">BDN72DRAFT_146774</name>
</gene>
<reference evidence="1 2" key="1">
    <citation type="journal article" date="2019" name="Nat. Ecol. Evol.">
        <title>Megaphylogeny resolves global patterns of mushroom evolution.</title>
        <authorList>
            <person name="Varga T."/>
            <person name="Krizsan K."/>
            <person name="Foldi C."/>
            <person name="Dima B."/>
            <person name="Sanchez-Garcia M."/>
            <person name="Sanchez-Ramirez S."/>
            <person name="Szollosi G.J."/>
            <person name="Szarkandi J.G."/>
            <person name="Papp V."/>
            <person name="Albert L."/>
            <person name="Andreopoulos W."/>
            <person name="Angelini C."/>
            <person name="Antonin V."/>
            <person name="Barry K.W."/>
            <person name="Bougher N.L."/>
            <person name="Buchanan P."/>
            <person name="Buyck B."/>
            <person name="Bense V."/>
            <person name="Catcheside P."/>
            <person name="Chovatia M."/>
            <person name="Cooper J."/>
            <person name="Damon W."/>
            <person name="Desjardin D."/>
            <person name="Finy P."/>
            <person name="Geml J."/>
            <person name="Haridas S."/>
            <person name="Hughes K."/>
            <person name="Justo A."/>
            <person name="Karasinski D."/>
            <person name="Kautmanova I."/>
            <person name="Kiss B."/>
            <person name="Kocsube S."/>
            <person name="Kotiranta H."/>
            <person name="LaButti K.M."/>
            <person name="Lechner B.E."/>
            <person name="Liimatainen K."/>
            <person name="Lipzen A."/>
            <person name="Lukacs Z."/>
            <person name="Mihaltcheva S."/>
            <person name="Morgado L.N."/>
            <person name="Niskanen T."/>
            <person name="Noordeloos M.E."/>
            <person name="Ohm R.A."/>
            <person name="Ortiz-Santana B."/>
            <person name="Ovrebo C."/>
            <person name="Racz N."/>
            <person name="Riley R."/>
            <person name="Savchenko A."/>
            <person name="Shiryaev A."/>
            <person name="Soop K."/>
            <person name="Spirin V."/>
            <person name="Szebenyi C."/>
            <person name="Tomsovsky M."/>
            <person name="Tulloss R.E."/>
            <person name="Uehling J."/>
            <person name="Grigoriev I.V."/>
            <person name="Vagvolgyi C."/>
            <person name="Papp T."/>
            <person name="Martin F.M."/>
            <person name="Miettinen O."/>
            <person name="Hibbett D.S."/>
            <person name="Nagy L.G."/>
        </authorList>
    </citation>
    <scope>NUCLEOTIDE SEQUENCE [LARGE SCALE GENOMIC DNA]</scope>
    <source>
        <strain evidence="1 2">NL-1719</strain>
    </source>
</reference>
<evidence type="ECO:0000313" key="1">
    <source>
        <dbReference type="EMBL" id="TFK58026.1"/>
    </source>
</evidence>